<dbReference type="Gene3D" id="3.40.50.1010">
    <property type="entry name" value="5'-nuclease"/>
    <property type="match status" value="1"/>
</dbReference>
<reference evidence="9 10" key="1">
    <citation type="journal article" date="2016" name="Front. Microbiol.">
        <title>Single-Cell (Meta-)Genomics of a Dimorphic Candidatus Thiomargarita nelsonii Reveals Genomic Plasticity.</title>
        <authorList>
            <person name="Flood B.E."/>
            <person name="Fliss P."/>
            <person name="Jones D.S."/>
            <person name="Dick G.J."/>
            <person name="Jain S."/>
            <person name="Kaster A.K."/>
            <person name="Winkel M."/>
            <person name="Mussmann M."/>
            <person name="Bailey J."/>
        </authorList>
    </citation>
    <scope>NUCLEOTIDE SEQUENCE [LARGE SCALE GENOMIC DNA]</scope>
    <source>
        <strain evidence="9">Hydrate Ridge</strain>
    </source>
</reference>
<dbReference type="GO" id="GO:0046872">
    <property type="term" value="F:metal ion binding"/>
    <property type="evidence" value="ECO:0007669"/>
    <property type="project" value="UniProtKB-KW"/>
</dbReference>
<dbReference type="AlphaFoldDB" id="A0A0A6P4X5"/>
<evidence type="ECO:0000256" key="3">
    <source>
        <dbReference type="ARBA" id="ARBA00022722"/>
    </source>
</evidence>
<sequence>MILLKFLLDTNILSEAIRPKPNQNVLDKLEQYQNKIATATIVWHELLFGCQRLPISRKREKIEQYLYQTVTKLPILSYTQEAAEWHAAERARLSLLGKTPSFADGQIAAIAKVNDLIIVTANVSDYENFSDIVIENWFELHT</sequence>
<keyword evidence="6" id="KW-0460">Magnesium</keyword>
<evidence type="ECO:0000256" key="6">
    <source>
        <dbReference type="ARBA" id="ARBA00022842"/>
    </source>
</evidence>
<evidence type="ECO:0000313" key="9">
    <source>
        <dbReference type="EMBL" id="KHD05828.1"/>
    </source>
</evidence>
<keyword evidence="3" id="KW-0540">Nuclease</keyword>
<dbReference type="InterPro" id="IPR029060">
    <property type="entry name" value="PIN-like_dom_sf"/>
</dbReference>
<comment type="cofactor">
    <cofactor evidence="1">
        <name>Mg(2+)</name>
        <dbReference type="ChEBI" id="CHEBI:18420"/>
    </cofactor>
</comment>
<dbReference type="PANTHER" id="PTHR33653:SF1">
    <property type="entry name" value="RIBONUCLEASE VAPC2"/>
    <property type="match status" value="1"/>
</dbReference>
<dbReference type="PANTHER" id="PTHR33653">
    <property type="entry name" value="RIBONUCLEASE VAPC2"/>
    <property type="match status" value="1"/>
</dbReference>
<comment type="caution">
    <text evidence="9">The sequence shown here is derived from an EMBL/GenBank/DDBJ whole genome shotgun (WGS) entry which is preliminary data.</text>
</comment>
<keyword evidence="2" id="KW-1277">Toxin-antitoxin system</keyword>
<feature type="domain" description="PIN" evidence="8">
    <location>
        <begin position="7"/>
        <end position="122"/>
    </location>
</feature>
<dbReference type="GO" id="GO:0004518">
    <property type="term" value="F:nuclease activity"/>
    <property type="evidence" value="ECO:0007669"/>
    <property type="project" value="UniProtKB-KW"/>
</dbReference>
<evidence type="ECO:0000256" key="4">
    <source>
        <dbReference type="ARBA" id="ARBA00022723"/>
    </source>
</evidence>
<keyword evidence="10" id="KW-1185">Reference proteome</keyword>
<dbReference type="Proteomes" id="UP000030428">
    <property type="component" value="Unassembled WGS sequence"/>
</dbReference>
<keyword evidence="5" id="KW-0378">Hydrolase</keyword>
<dbReference type="Pfam" id="PF01850">
    <property type="entry name" value="PIN"/>
    <property type="match status" value="1"/>
</dbReference>
<accession>A0A0A6P4X5</accession>
<evidence type="ECO:0000313" key="10">
    <source>
        <dbReference type="Proteomes" id="UP000030428"/>
    </source>
</evidence>
<evidence type="ECO:0000256" key="2">
    <source>
        <dbReference type="ARBA" id="ARBA00022649"/>
    </source>
</evidence>
<gene>
    <name evidence="9" type="ORF">PN36_28100</name>
</gene>
<dbReference type="GO" id="GO:0016787">
    <property type="term" value="F:hydrolase activity"/>
    <property type="evidence" value="ECO:0007669"/>
    <property type="project" value="UniProtKB-KW"/>
</dbReference>
<evidence type="ECO:0000256" key="5">
    <source>
        <dbReference type="ARBA" id="ARBA00022801"/>
    </source>
</evidence>
<evidence type="ECO:0000256" key="1">
    <source>
        <dbReference type="ARBA" id="ARBA00001946"/>
    </source>
</evidence>
<comment type="similarity">
    <text evidence="7">Belongs to the PINc/VapC protein family.</text>
</comment>
<evidence type="ECO:0000259" key="8">
    <source>
        <dbReference type="Pfam" id="PF01850"/>
    </source>
</evidence>
<dbReference type="SUPFAM" id="SSF88723">
    <property type="entry name" value="PIN domain-like"/>
    <property type="match status" value="1"/>
</dbReference>
<dbReference type="InterPro" id="IPR050556">
    <property type="entry name" value="Type_II_TA_system_RNase"/>
</dbReference>
<keyword evidence="4" id="KW-0479">Metal-binding</keyword>
<protein>
    <submittedName>
        <fullName evidence="9">Twitching motility protein PilT</fullName>
    </submittedName>
</protein>
<organism evidence="9 10">
    <name type="scientific">Candidatus Thiomargarita nelsonii</name>
    <dbReference type="NCBI Taxonomy" id="1003181"/>
    <lineage>
        <taxon>Bacteria</taxon>
        <taxon>Pseudomonadati</taxon>
        <taxon>Pseudomonadota</taxon>
        <taxon>Gammaproteobacteria</taxon>
        <taxon>Thiotrichales</taxon>
        <taxon>Thiotrichaceae</taxon>
        <taxon>Thiomargarita</taxon>
    </lineage>
</organism>
<evidence type="ECO:0000256" key="7">
    <source>
        <dbReference type="ARBA" id="ARBA00038093"/>
    </source>
</evidence>
<name>A0A0A6P4X5_9GAMM</name>
<dbReference type="InterPro" id="IPR002716">
    <property type="entry name" value="PIN_dom"/>
</dbReference>
<proteinExistence type="inferred from homology"/>
<dbReference type="EMBL" id="JSZA02000179">
    <property type="protein sequence ID" value="KHD05828.1"/>
    <property type="molecule type" value="Genomic_DNA"/>
</dbReference>
<dbReference type="CDD" id="cd18747">
    <property type="entry name" value="PIN_VapC4-5_FitB-like"/>
    <property type="match status" value="1"/>
</dbReference>